<evidence type="ECO:0000313" key="1">
    <source>
        <dbReference type="EMBL" id="KAF2769985.1"/>
    </source>
</evidence>
<organism evidence="1 2">
    <name type="scientific">Teratosphaeria nubilosa</name>
    <dbReference type="NCBI Taxonomy" id="161662"/>
    <lineage>
        <taxon>Eukaryota</taxon>
        <taxon>Fungi</taxon>
        <taxon>Dikarya</taxon>
        <taxon>Ascomycota</taxon>
        <taxon>Pezizomycotina</taxon>
        <taxon>Dothideomycetes</taxon>
        <taxon>Dothideomycetidae</taxon>
        <taxon>Mycosphaerellales</taxon>
        <taxon>Teratosphaeriaceae</taxon>
        <taxon>Teratosphaeria</taxon>
    </lineage>
</organism>
<keyword evidence="2" id="KW-1185">Reference proteome</keyword>
<evidence type="ECO:0000313" key="2">
    <source>
        <dbReference type="Proteomes" id="UP000799436"/>
    </source>
</evidence>
<name>A0A6G1LAW0_9PEZI</name>
<dbReference type="Proteomes" id="UP000799436">
    <property type="component" value="Unassembled WGS sequence"/>
</dbReference>
<dbReference type="EMBL" id="ML995829">
    <property type="protein sequence ID" value="KAF2769985.1"/>
    <property type="molecule type" value="Genomic_DNA"/>
</dbReference>
<gene>
    <name evidence="1" type="ORF">EJ03DRAFT_83016</name>
</gene>
<accession>A0A6G1LAW0</accession>
<proteinExistence type="predicted"/>
<protein>
    <submittedName>
        <fullName evidence="1">Uncharacterized protein</fullName>
    </submittedName>
</protein>
<reference evidence="1" key="1">
    <citation type="journal article" date="2020" name="Stud. Mycol.">
        <title>101 Dothideomycetes genomes: a test case for predicting lifestyles and emergence of pathogens.</title>
        <authorList>
            <person name="Haridas S."/>
            <person name="Albert R."/>
            <person name="Binder M."/>
            <person name="Bloem J."/>
            <person name="Labutti K."/>
            <person name="Salamov A."/>
            <person name="Andreopoulos B."/>
            <person name="Baker S."/>
            <person name="Barry K."/>
            <person name="Bills G."/>
            <person name="Bluhm B."/>
            <person name="Cannon C."/>
            <person name="Castanera R."/>
            <person name="Culley D."/>
            <person name="Daum C."/>
            <person name="Ezra D."/>
            <person name="Gonzalez J."/>
            <person name="Henrissat B."/>
            <person name="Kuo A."/>
            <person name="Liang C."/>
            <person name="Lipzen A."/>
            <person name="Lutzoni F."/>
            <person name="Magnuson J."/>
            <person name="Mondo S."/>
            <person name="Nolan M."/>
            <person name="Ohm R."/>
            <person name="Pangilinan J."/>
            <person name="Park H.-J."/>
            <person name="Ramirez L."/>
            <person name="Alfaro M."/>
            <person name="Sun H."/>
            <person name="Tritt A."/>
            <person name="Yoshinaga Y."/>
            <person name="Zwiers L.-H."/>
            <person name="Turgeon B."/>
            <person name="Goodwin S."/>
            <person name="Spatafora J."/>
            <person name="Crous P."/>
            <person name="Grigoriev I."/>
        </authorList>
    </citation>
    <scope>NUCLEOTIDE SEQUENCE</scope>
    <source>
        <strain evidence="1">CBS 116005</strain>
    </source>
</reference>
<dbReference type="AlphaFoldDB" id="A0A6G1LAW0"/>
<sequence length="122" mass="14572">MHPLFYTLWMRRQRFRRMSLRRMLAMPARSREQERRVSSPGATKSVLAVVRYLMLAQWWIFPRSLSSLGSLTCYYNGRLRSWEQHVWADERDCRVNANDDACRSIEKRLVAFQTFGLPQAMI</sequence>